<dbReference type="AlphaFoldDB" id="A2E636"/>
<dbReference type="Gene3D" id="1.10.510.10">
    <property type="entry name" value="Transferase(Phosphotransferase) domain 1"/>
    <property type="match status" value="1"/>
</dbReference>
<dbReference type="InterPro" id="IPR008271">
    <property type="entry name" value="Ser/Thr_kinase_AS"/>
</dbReference>
<dbReference type="SMR" id="A2E636"/>
<dbReference type="SMART" id="SM00220">
    <property type="entry name" value="S_TKc"/>
    <property type="match status" value="1"/>
</dbReference>
<dbReference type="EMBL" id="DS113311">
    <property type="protein sequence ID" value="EAY11878.1"/>
    <property type="molecule type" value="Genomic_DNA"/>
</dbReference>
<keyword evidence="1" id="KW-0812">Transmembrane</keyword>
<reference evidence="3" key="1">
    <citation type="submission" date="2006-10" db="EMBL/GenBank/DDBJ databases">
        <authorList>
            <person name="Amadeo P."/>
            <person name="Zhao Q."/>
            <person name="Wortman J."/>
            <person name="Fraser-Liggett C."/>
            <person name="Carlton J."/>
        </authorList>
    </citation>
    <scope>NUCLEOTIDE SEQUENCE</scope>
    <source>
        <strain evidence="3">G3</strain>
    </source>
</reference>
<dbReference type="Proteomes" id="UP000001542">
    <property type="component" value="Unassembled WGS sequence"/>
</dbReference>
<dbReference type="PANTHER" id="PTHR24362">
    <property type="entry name" value="SERINE/THREONINE-PROTEIN KINASE NEK"/>
    <property type="match status" value="1"/>
</dbReference>
<protein>
    <submittedName>
        <fullName evidence="3">CAMK family protein kinase</fullName>
    </submittedName>
</protein>
<dbReference type="OrthoDB" id="8693905at2759"/>
<accession>A2E636</accession>
<dbReference type="VEuPathDB" id="TrichDB:TVAG_362580"/>
<dbReference type="Pfam" id="PF00069">
    <property type="entry name" value="Pkinase"/>
    <property type="match status" value="1"/>
</dbReference>
<evidence type="ECO:0000259" key="2">
    <source>
        <dbReference type="PROSITE" id="PS50011"/>
    </source>
</evidence>
<dbReference type="KEGG" id="tva:4769836"/>
<dbReference type="eggNOG" id="KOG0583">
    <property type="taxonomic scope" value="Eukaryota"/>
</dbReference>
<keyword evidence="1" id="KW-0472">Membrane</keyword>
<dbReference type="STRING" id="5722.A2E636"/>
<sequence length="294" mass="33670">METPDPILLESLGFEYRGIIAKGGYGTVFNVYSPQYRMNFALKRISSEKFHDSEIECMLQIRSPYTVTLYKYVRSGEYVYLILEYCPNSLDKIIIQNPRLPLEKQLKMAFGMVLALKGCHEFGISHGDIKPSNFLIDNYGRIKICDFGLSQKITEEPNTINLVGTLAYRSPEMIKMQPYDGFAADIWSLGVSLFILCTGTYPWNISSREKMLKSITNGIFDESLIKDPTLKEIIVKCLQVDPKKRPTAHEITDMIRIKPVEARKKLVRAVHSSVYTTSVSRSNTIRRIRKIQSF</sequence>
<evidence type="ECO:0000313" key="3">
    <source>
        <dbReference type="EMBL" id="EAY11878.1"/>
    </source>
</evidence>
<dbReference type="PANTHER" id="PTHR24362:SF309">
    <property type="entry name" value="PROTEIN KINASE DOMAIN-CONTAINING PROTEIN"/>
    <property type="match status" value="1"/>
</dbReference>
<dbReference type="PROSITE" id="PS50011">
    <property type="entry name" value="PROTEIN_KINASE_DOM"/>
    <property type="match status" value="1"/>
</dbReference>
<feature type="domain" description="Protein kinase" evidence="2">
    <location>
        <begin position="14"/>
        <end position="257"/>
    </location>
</feature>
<dbReference type="GO" id="GO:0005524">
    <property type="term" value="F:ATP binding"/>
    <property type="evidence" value="ECO:0007669"/>
    <property type="project" value="InterPro"/>
</dbReference>
<dbReference type="VEuPathDB" id="TrichDB:TVAGG3_0366180"/>
<organism evidence="3 4">
    <name type="scientific">Trichomonas vaginalis (strain ATCC PRA-98 / G3)</name>
    <dbReference type="NCBI Taxonomy" id="412133"/>
    <lineage>
        <taxon>Eukaryota</taxon>
        <taxon>Metamonada</taxon>
        <taxon>Parabasalia</taxon>
        <taxon>Trichomonadida</taxon>
        <taxon>Trichomonadidae</taxon>
        <taxon>Trichomonas</taxon>
    </lineage>
</organism>
<dbReference type="GO" id="GO:0004672">
    <property type="term" value="F:protein kinase activity"/>
    <property type="evidence" value="ECO:0007669"/>
    <property type="project" value="InterPro"/>
</dbReference>
<evidence type="ECO:0000313" key="4">
    <source>
        <dbReference type="Proteomes" id="UP000001542"/>
    </source>
</evidence>
<evidence type="ECO:0000256" key="1">
    <source>
        <dbReference type="SAM" id="Phobius"/>
    </source>
</evidence>
<keyword evidence="4" id="KW-1185">Reference proteome</keyword>
<gene>
    <name evidence="3" type="ORF">TVAG_362580</name>
</gene>
<feature type="transmembrane region" description="Helical" evidence="1">
    <location>
        <begin position="186"/>
        <end position="205"/>
    </location>
</feature>
<dbReference type="SUPFAM" id="SSF56112">
    <property type="entry name" value="Protein kinase-like (PK-like)"/>
    <property type="match status" value="1"/>
</dbReference>
<keyword evidence="3" id="KW-0808">Transferase</keyword>
<dbReference type="InParanoid" id="A2E636"/>
<dbReference type="InterPro" id="IPR000719">
    <property type="entry name" value="Prot_kinase_dom"/>
</dbReference>
<name>A2E636_TRIV3</name>
<keyword evidence="1" id="KW-1133">Transmembrane helix</keyword>
<dbReference type="RefSeq" id="XP_001324101.1">
    <property type="nucleotide sequence ID" value="XM_001324066.1"/>
</dbReference>
<dbReference type="InterPro" id="IPR011009">
    <property type="entry name" value="Kinase-like_dom_sf"/>
</dbReference>
<dbReference type="PROSITE" id="PS00108">
    <property type="entry name" value="PROTEIN_KINASE_ST"/>
    <property type="match status" value="1"/>
</dbReference>
<proteinExistence type="predicted"/>
<keyword evidence="3" id="KW-0418">Kinase</keyword>
<reference evidence="3" key="2">
    <citation type="journal article" date="2007" name="Science">
        <title>Draft genome sequence of the sexually transmitted pathogen Trichomonas vaginalis.</title>
        <authorList>
            <person name="Carlton J.M."/>
            <person name="Hirt R.P."/>
            <person name="Silva J.C."/>
            <person name="Delcher A.L."/>
            <person name="Schatz M."/>
            <person name="Zhao Q."/>
            <person name="Wortman J.R."/>
            <person name="Bidwell S.L."/>
            <person name="Alsmark U.C.M."/>
            <person name="Besteiro S."/>
            <person name="Sicheritz-Ponten T."/>
            <person name="Noel C.J."/>
            <person name="Dacks J.B."/>
            <person name="Foster P.G."/>
            <person name="Simillion C."/>
            <person name="Van de Peer Y."/>
            <person name="Miranda-Saavedra D."/>
            <person name="Barton G.J."/>
            <person name="Westrop G.D."/>
            <person name="Mueller S."/>
            <person name="Dessi D."/>
            <person name="Fiori P.L."/>
            <person name="Ren Q."/>
            <person name="Paulsen I."/>
            <person name="Zhang H."/>
            <person name="Bastida-Corcuera F.D."/>
            <person name="Simoes-Barbosa A."/>
            <person name="Brown M.T."/>
            <person name="Hayes R.D."/>
            <person name="Mukherjee M."/>
            <person name="Okumura C.Y."/>
            <person name="Schneider R."/>
            <person name="Smith A.J."/>
            <person name="Vanacova S."/>
            <person name="Villalvazo M."/>
            <person name="Haas B.J."/>
            <person name="Pertea M."/>
            <person name="Feldblyum T.V."/>
            <person name="Utterback T.R."/>
            <person name="Shu C.L."/>
            <person name="Osoegawa K."/>
            <person name="de Jong P.J."/>
            <person name="Hrdy I."/>
            <person name="Horvathova L."/>
            <person name="Zubacova Z."/>
            <person name="Dolezal P."/>
            <person name="Malik S.B."/>
            <person name="Logsdon J.M. Jr."/>
            <person name="Henze K."/>
            <person name="Gupta A."/>
            <person name="Wang C.C."/>
            <person name="Dunne R.L."/>
            <person name="Upcroft J.A."/>
            <person name="Upcroft P."/>
            <person name="White O."/>
            <person name="Salzberg S.L."/>
            <person name="Tang P."/>
            <person name="Chiu C.-H."/>
            <person name="Lee Y.-S."/>
            <person name="Embley T.M."/>
            <person name="Coombs G.H."/>
            <person name="Mottram J.C."/>
            <person name="Tachezy J."/>
            <person name="Fraser-Liggett C.M."/>
            <person name="Johnson P.J."/>
        </authorList>
    </citation>
    <scope>NUCLEOTIDE SEQUENCE [LARGE SCALE GENOMIC DNA]</scope>
    <source>
        <strain evidence="3">G3</strain>
    </source>
</reference>